<name>A0A382CT90_9ZZZZ</name>
<feature type="non-terminal residue" evidence="1">
    <location>
        <position position="1"/>
    </location>
</feature>
<dbReference type="AlphaFoldDB" id="A0A382CT90"/>
<accession>A0A382CT90</accession>
<reference evidence="1" key="1">
    <citation type="submission" date="2018-05" db="EMBL/GenBank/DDBJ databases">
        <authorList>
            <person name="Lanie J.A."/>
            <person name="Ng W.-L."/>
            <person name="Kazmierczak K.M."/>
            <person name="Andrzejewski T.M."/>
            <person name="Davidsen T.M."/>
            <person name="Wayne K.J."/>
            <person name="Tettelin H."/>
            <person name="Glass J.I."/>
            <person name="Rusch D."/>
            <person name="Podicherti R."/>
            <person name="Tsui H.-C.T."/>
            <person name="Winkler M.E."/>
        </authorList>
    </citation>
    <scope>NUCLEOTIDE SEQUENCE</scope>
</reference>
<evidence type="ECO:0000313" key="1">
    <source>
        <dbReference type="EMBL" id="SVB29109.1"/>
    </source>
</evidence>
<sequence length="35" mass="3992">IDYDNFYVVFDHPLSCEEEDASTPLAEISFKVVAK</sequence>
<organism evidence="1">
    <name type="scientific">marine metagenome</name>
    <dbReference type="NCBI Taxonomy" id="408172"/>
    <lineage>
        <taxon>unclassified sequences</taxon>
        <taxon>metagenomes</taxon>
        <taxon>ecological metagenomes</taxon>
    </lineage>
</organism>
<dbReference type="EMBL" id="UINC01035927">
    <property type="protein sequence ID" value="SVB29109.1"/>
    <property type="molecule type" value="Genomic_DNA"/>
</dbReference>
<proteinExistence type="predicted"/>
<gene>
    <name evidence="1" type="ORF">METZ01_LOCUS181963</name>
</gene>
<protein>
    <submittedName>
        <fullName evidence="1">Uncharacterized protein</fullName>
    </submittedName>
</protein>